<dbReference type="PROSITE" id="PS50011">
    <property type="entry name" value="PROTEIN_KINASE_DOM"/>
    <property type="match status" value="1"/>
</dbReference>
<evidence type="ECO:0000256" key="4">
    <source>
        <dbReference type="ARBA" id="ARBA00004510"/>
    </source>
</evidence>
<dbReference type="Gene3D" id="1.10.225.10">
    <property type="entry name" value="Saposin-like"/>
    <property type="match status" value="1"/>
</dbReference>
<comment type="caution">
    <text evidence="31">The sequence shown here is derived from an EMBL/GenBank/DDBJ whole genome shotgun (WGS) entry which is preliminary data.</text>
</comment>
<dbReference type="GO" id="GO:0005615">
    <property type="term" value="C:extracellular space"/>
    <property type="evidence" value="ECO:0007669"/>
    <property type="project" value="TreeGrafter"/>
</dbReference>
<dbReference type="GO" id="GO:0046872">
    <property type="term" value="F:metal ion binding"/>
    <property type="evidence" value="ECO:0007669"/>
    <property type="project" value="UniProtKB-KW"/>
</dbReference>
<dbReference type="InterPro" id="IPR045473">
    <property type="entry name" value="ASM_C"/>
</dbReference>
<evidence type="ECO:0000256" key="3">
    <source>
        <dbReference type="ARBA" id="ARBA00004204"/>
    </source>
</evidence>
<keyword evidence="19" id="KW-1015">Disulfide bond</keyword>
<dbReference type="PROSITE" id="PS50015">
    <property type="entry name" value="SAP_B"/>
    <property type="match status" value="1"/>
</dbReference>
<dbReference type="GO" id="GO:0005938">
    <property type="term" value="C:cell cortex"/>
    <property type="evidence" value="ECO:0007669"/>
    <property type="project" value="UniProtKB-SubCell"/>
</dbReference>
<evidence type="ECO:0000256" key="8">
    <source>
        <dbReference type="ARBA" id="ARBA00008234"/>
    </source>
</evidence>
<evidence type="ECO:0000256" key="5">
    <source>
        <dbReference type="ARBA" id="ARBA00004544"/>
    </source>
</evidence>
<dbReference type="CDD" id="cd14057">
    <property type="entry name" value="PK_ILK"/>
    <property type="match status" value="1"/>
</dbReference>
<evidence type="ECO:0000256" key="12">
    <source>
        <dbReference type="ARBA" id="ARBA00022723"/>
    </source>
</evidence>
<dbReference type="PROSITE" id="PS50088">
    <property type="entry name" value="ANK_REPEAT"/>
    <property type="match status" value="3"/>
</dbReference>
<dbReference type="FunFam" id="3.30.200.20:FF:000245">
    <property type="entry name" value="Integrin-linked protein kinase"/>
    <property type="match status" value="1"/>
</dbReference>
<evidence type="ECO:0000256" key="27">
    <source>
        <dbReference type="ARBA" id="ARBA00049807"/>
    </source>
</evidence>
<reference evidence="31" key="1">
    <citation type="submission" date="2023-04" db="EMBL/GenBank/DDBJ databases">
        <title>Chromosome-level genome of Chaenocephalus aceratus.</title>
        <authorList>
            <person name="Park H."/>
        </authorList>
    </citation>
    <scope>NUCLEOTIDE SEQUENCE</scope>
    <source>
        <strain evidence="31">DE</strain>
        <tissue evidence="31">Muscle</tissue>
    </source>
</reference>
<feature type="repeat" description="ANK" evidence="28">
    <location>
        <begin position="86"/>
        <end position="118"/>
    </location>
</feature>
<evidence type="ECO:0000256" key="7">
    <source>
        <dbReference type="ARBA" id="ARBA00005843"/>
    </source>
</evidence>
<dbReference type="PANTHER" id="PTHR10340:SF34">
    <property type="entry name" value="SPHINGOMYELIN PHOSPHODIESTERASE"/>
    <property type="match status" value="1"/>
</dbReference>
<evidence type="ECO:0000256" key="22">
    <source>
        <dbReference type="ARBA" id="ARBA00029809"/>
    </source>
</evidence>
<name>A0AAD9BG04_DISEL</name>
<dbReference type="GO" id="GO:0005524">
    <property type="term" value="F:ATP binding"/>
    <property type="evidence" value="ECO:0007669"/>
    <property type="project" value="InterPro"/>
</dbReference>
<dbReference type="InterPro" id="IPR029052">
    <property type="entry name" value="Metallo-depent_PP-like"/>
</dbReference>
<keyword evidence="10" id="KW-0963">Cytoplasm</keyword>
<dbReference type="GO" id="GO:0004672">
    <property type="term" value="F:protein kinase activity"/>
    <property type="evidence" value="ECO:0007669"/>
    <property type="project" value="InterPro"/>
</dbReference>
<dbReference type="Gene3D" id="3.30.200.20">
    <property type="entry name" value="Phosphorylase Kinase, domain 1"/>
    <property type="match status" value="1"/>
</dbReference>
<dbReference type="Gene3D" id="1.25.40.20">
    <property type="entry name" value="Ankyrin repeat-containing domain"/>
    <property type="match status" value="1"/>
</dbReference>
<dbReference type="GO" id="GO:0006685">
    <property type="term" value="P:sphingomyelin catabolic process"/>
    <property type="evidence" value="ECO:0007669"/>
    <property type="project" value="TreeGrafter"/>
</dbReference>
<dbReference type="FunFam" id="1.10.510.10:FF:000187">
    <property type="entry name" value="integrin-linked protein kinase"/>
    <property type="match status" value="1"/>
</dbReference>
<dbReference type="PROSITE" id="PS50297">
    <property type="entry name" value="ANK_REP_REGION"/>
    <property type="match status" value="3"/>
</dbReference>
<evidence type="ECO:0000256" key="10">
    <source>
        <dbReference type="ARBA" id="ARBA00022490"/>
    </source>
</evidence>
<dbReference type="PANTHER" id="PTHR10340">
    <property type="entry name" value="SPHINGOMYELIN PHOSPHODIESTERASE"/>
    <property type="match status" value="1"/>
</dbReference>
<feature type="domain" description="Protein kinase" evidence="29">
    <location>
        <begin position="213"/>
        <end position="470"/>
    </location>
</feature>
<dbReference type="InterPro" id="IPR011001">
    <property type="entry name" value="Saposin-like"/>
</dbReference>
<dbReference type="InterPro" id="IPR011009">
    <property type="entry name" value="Kinase-like_dom_sf"/>
</dbReference>
<evidence type="ECO:0000256" key="1">
    <source>
        <dbReference type="ARBA" id="ARBA00001947"/>
    </source>
</evidence>
<evidence type="ECO:0000256" key="2">
    <source>
        <dbReference type="ARBA" id="ARBA00004202"/>
    </source>
</evidence>
<feature type="repeat" description="ANK" evidence="28">
    <location>
        <begin position="119"/>
        <end position="151"/>
    </location>
</feature>
<keyword evidence="12" id="KW-0479">Metal-binding</keyword>
<evidence type="ECO:0000256" key="11">
    <source>
        <dbReference type="ARBA" id="ARBA00022525"/>
    </source>
</evidence>
<dbReference type="InterPro" id="IPR000719">
    <property type="entry name" value="Prot_kinase_dom"/>
</dbReference>
<dbReference type="InterPro" id="IPR001245">
    <property type="entry name" value="Ser-Thr/Tyr_kinase_cat_dom"/>
</dbReference>
<dbReference type="InterPro" id="IPR035692">
    <property type="entry name" value="PK_ILK"/>
</dbReference>
<protein>
    <recommendedName>
        <fullName evidence="26">Scaffold protein ILK</fullName>
    </recommendedName>
    <alternativeName>
        <fullName evidence="24">ILK-1</fullName>
    </alternativeName>
    <alternativeName>
        <fullName evidence="23">ILK-2</fullName>
    </alternativeName>
    <alternativeName>
        <fullName evidence="27">Inactive integrin-linked kinase</fullName>
    </alternativeName>
    <alternativeName>
        <fullName evidence="22">p59ILK</fullName>
    </alternativeName>
</protein>
<keyword evidence="13" id="KW-0732">Signal</keyword>
<dbReference type="SMART" id="SM00741">
    <property type="entry name" value="SapB"/>
    <property type="match status" value="1"/>
</dbReference>
<dbReference type="GO" id="GO:0030027">
    <property type="term" value="C:lamellipodium"/>
    <property type="evidence" value="ECO:0007669"/>
    <property type="project" value="UniProtKB-SubCell"/>
</dbReference>
<evidence type="ECO:0000256" key="9">
    <source>
        <dbReference type="ARBA" id="ARBA00022475"/>
    </source>
</evidence>
<accession>A0AAD9BG04</accession>
<evidence type="ECO:0000256" key="15">
    <source>
        <dbReference type="ARBA" id="ARBA00022801"/>
    </source>
</evidence>
<keyword evidence="20" id="KW-0325">Glycoprotein</keyword>
<dbReference type="SUPFAM" id="SSF56300">
    <property type="entry name" value="Metallo-dependent phosphatases"/>
    <property type="match status" value="1"/>
</dbReference>
<keyword evidence="31" id="KW-0418">Kinase</keyword>
<evidence type="ECO:0000256" key="16">
    <source>
        <dbReference type="ARBA" id="ARBA00022833"/>
    </source>
</evidence>
<dbReference type="EMBL" id="JASDAP010000023">
    <property type="protein sequence ID" value="KAK1882301.1"/>
    <property type="molecule type" value="Genomic_DNA"/>
</dbReference>
<evidence type="ECO:0000256" key="20">
    <source>
        <dbReference type="ARBA" id="ARBA00023180"/>
    </source>
</evidence>
<dbReference type="GO" id="GO:0061750">
    <property type="term" value="F:acid sphingomyelin phosphodiesterase activity"/>
    <property type="evidence" value="ECO:0007669"/>
    <property type="project" value="TreeGrafter"/>
</dbReference>
<evidence type="ECO:0000256" key="28">
    <source>
        <dbReference type="PROSITE-ProRule" id="PRU00023"/>
    </source>
</evidence>
<keyword evidence="15" id="KW-0378">Hydrolase</keyword>
<sequence length="1038" mass="117732">MDDIFTQCREGNSVAVRLWLDNTENDLNLGKLRGAPAAASGSANVKESLGDDHGFSPLHWACREGRSGVVDMLIMRGARINVMNRGDDTPLHLASSHGHKDIVAKLIQCKADPNTVNEHGNTPLHYACFWGKDEVAEDLVNIGAQVCVCNRYGQTPMDKAKPHLKQLLQEKGEKMGQNMSKVPYKEKFWKGTMRTRPRNGTLNKQAGIDYKQLSFLAKINENQSGELWQGRWQGDEIIVKVLQVRDWTTRKSRDFNEEHPKLRIFSHPNILPVLGACQAPPSPHPIVITHYMPYGSLFNILHQGTMKFALDIASGMAFLHTLEPMVSRLYLNSKHVMIDEDMTARISMSDAKFSFQCPGRMYSPAWMAPEALQKRPEDINRRSADMWSFAVLLWELVTREVPFADLSQMEIGMKVALEGLRPTIPPGISPHICKLMRLCMNEDPAKRPKFDMIVPILDKMQDKGCKQTFVTGHLLSHGTMQLPSLPSWFLLTCSLVLLFGSCDPAPTSEQSRLVLMEQFSRPEVGFNWRNVTCPLCKAVFTILDIALLSDTNEERVASAVREVCIRLRLADEQVCRQITELFRDDFIRALQQSLLWPTEACAVLVGPSCGKFDIYAPWNLTLPKVPKPPVTPPSPPKPGSPQSRVLFLTDIHWDQEYAVGSPADCKDPLCCRADSPAPKWRRREAGFWGTYSKCDLPLRTVENLLENAARDGPWDWVYWTGDIPAHNIWSQTRKQQLSELTVISRLIHKYLGPNVTVYPAIGNHESTPVNSFPPPFVHGNRSMSWLYDTMAEEWSAWLPEQALKTLRYGGFYTVEIQPGLRLVSLNMNFCARENFWLMVNSTDPANQLQWLVHILQDSENKGEKVHIIGHIPPGLCLGSWSWNYYHILNSATTYINLNPGFRVYYVDGNYKDSSRFVLDHETYILNLTTANQSPGALSTPEQNPKWTLLYRATEAYGLTSLFPSDCDGLMRTFINDDRSFQKFWYYRHKGHVSGPCIETCKTTVLCFLRSGRYDELEQCDLLNGFKGEMARAARKTLC</sequence>
<evidence type="ECO:0000256" key="21">
    <source>
        <dbReference type="ARBA" id="ARBA00023295"/>
    </source>
</evidence>
<dbReference type="GO" id="GO:0005925">
    <property type="term" value="C:focal adhesion"/>
    <property type="evidence" value="ECO:0007669"/>
    <property type="project" value="UniProtKB-ARBA"/>
</dbReference>
<comment type="catalytic activity">
    <reaction evidence="25">
        <text>a sphingomyelin + H2O = phosphocholine + an N-acylsphing-4-enine + H(+)</text>
        <dbReference type="Rhea" id="RHEA:19253"/>
        <dbReference type="ChEBI" id="CHEBI:15377"/>
        <dbReference type="ChEBI" id="CHEBI:15378"/>
        <dbReference type="ChEBI" id="CHEBI:17636"/>
        <dbReference type="ChEBI" id="CHEBI:52639"/>
        <dbReference type="ChEBI" id="CHEBI:295975"/>
        <dbReference type="EC" id="3.1.4.12"/>
    </reaction>
    <physiologicalReaction direction="left-to-right" evidence="25">
        <dbReference type="Rhea" id="RHEA:19254"/>
    </physiologicalReaction>
</comment>
<dbReference type="SUPFAM" id="SSF48403">
    <property type="entry name" value="Ankyrin repeat"/>
    <property type="match status" value="1"/>
</dbReference>
<dbReference type="Pfam" id="PF00149">
    <property type="entry name" value="Metallophos"/>
    <property type="match status" value="1"/>
</dbReference>
<dbReference type="Proteomes" id="UP001228049">
    <property type="component" value="Unassembled WGS sequence"/>
</dbReference>
<keyword evidence="31" id="KW-0401">Integrin</keyword>
<dbReference type="GO" id="GO:0030017">
    <property type="term" value="C:sarcomere"/>
    <property type="evidence" value="ECO:0007669"/>
    <property type="project" value="UniProtKB-SubCell"/>
</dbReference>
<dbReference type="GO" id="GO:0005764">
    <property type="term" value="C:lysosome"/>
    <property type="evidence" value="ECO:0007669"/>
    <property type="project" value="TreeGrafter"/>
</dbReference>
<dbReference type="GO" id="GO:0005886">
    <property type="term" value="C:plasma membrane"/>
    <property type="evidence" value="ECO:0007669"/>
    <property type="project" value="UniProtKB-SubCell"/>
</dbReference>
<keyword evidence="9" id="KW-1003">Cell membrane</keyword>
<dbReference type="InterPro" id="IPR004843">
    <property type="entry name" value="Calcineurin-like_PHP"/>
</dbReference>
<evidence type="ECO:0000256" key="25">
    <source>
        <dbReference type="ARBA" id="ARBA00047268"/>
    </source>
</evidence>
<evidence type="ECO:0000256" key="14">
    <source>
        <dbReference type="ARBA" id="ARBA00022737"/>
    </source>
</evidence>
<dbReference type="CDD" id="cd00842">
    <property type="entry name" value="MPP_ASMase"/>
    <property type="match status" value="1"/>
</dbReference>
<dbReference type="GO" id="GO:0016798">
    <property type="term" value="F:hydrolase activity, acting on glycosyl bonds"/>
    <property type="evidence" value="ECO:0007669"/>
    <property type="project" value="UniProtKB-KW"/>
</dbReference>
<keyword evidence="16" id="KW-0862">Zinc</keyword>
<dbReference type="Pfam" id="PF07714">
    <property type="entry name" value="PK_Tyr_Ser-Thr"/>
    <property type="match status" value="1"/>
</dbReference>
<evidence type="ECO:0000256" key="6">
    <source>
        <dbReference type="ARBA" id="ARBA00004613"/>
    </source>
</evidence>
<evidence type="ECO:0000259" key="30">
    <source>
        <dbReference type="PROSITE" id="PS50015"/>
    </source>
</evidence>
<evidence type="ECO:0000256" key="24">
    <source>
        <dbReference type="ARBA" id="ARBA00030970"/>
    </source>
</evidence>
<comment type="subcellular location">
    <subcellularLocation>
        <location evidence="2">Cell membrane</location>
        <topology evidence="2">Peripheral membrane protein</topology>
    </subcellularLocation>
    <subcellularLocation>
        <location evidence="4">Cell projection</location>
        <location evidence="4">Lamellipodium</location>
    </subcellularLocation>
    <subcellularLocation>
        <location evidence="5">Cytoplasm</location>
        <location evidence="5">Cell cortex</location>
    </subcellularLocation>
    <subcellularLocation>
        <location evidence="3">Cytoplasm</location>
        <location evidence="3">Myofibril</location>
        <location evidence="3">Sarcomere</location>
    </subcellularLocation>
    <subcellularLocation>
        <location evidence="6">Secreted</location>
    </subcellularLocation>
</comment>
<keyword evidence="11" id="KW-0964">Secreted</keyword>
<comment type="similarity">
    <text evidence="7">Belongs to the protein kinase superfamily. TKL Ser/Thr protein kinase family.</text>
</comment>
<comment type="cofactor">
    <cofactor evidence="1">
        <name>Zn(2+)</name>
        <dbReference type="ChEBI" id="CHEBI:29105"/>
    </cofactor>
</comment>
<keyword evidence="14" id="KW-0677">Repeat</keyword>
<dbReference type="SMART" id="SM00248">
    <property type="entry name" value="ANK"/>
    <property type="match status" value="3"/>
</dbReference>
<dbReference type="InterPro" id="IPR002110">
    <property type="entry name" value="Ankyrin_rpt"/>
</dbReference>
<dbReference type="GO" id="GO:0046513">
    <property type="term" value="P:ceramide biosynthetic process"/>
    <property type="evidence" value="ECO:0007669"/>
    <property type="project" value="UniProtKB-ARBA"/>
</dbReference>
<feature type="domain" description="Saposin B-type" evidence="30">
    <location>
        <begin position="529"/>
        <end position="613"/>
    </location>
</feature>
<dbReference type="Pfam" id="PF19272">
    <property type="entry name" value="ASMase_C"/>
    <property type="match status" value="1"/>
</dbReference>
<dbReference type="GO" id="GO:0007229">
    <property type="term" value="P:integrin-mediated signaling pathway"/>
    <property type="evidence" value="ECO:0007669"/>
    <property type="project" value="UniProtKB-KW"/>
</dbReference>
<dbReference type="SUPFAM" id="SSF56112">
    <property type="entry name" value="Protein kinase-like (PK-like)"/>
    <property type="match status" value="1"/>
</dbReference>
<dbReference type="Pfam" id="PF12796">
    <property type="entry name" value="Ank_2"/>
    <property type="match status" value="1"/>
</dbReference>
<evidence type="ECO:0000313" key="32">
    <source>
        <dbReference type="Proteomes" id="UP001228049"/>
    </source>
</evidence>
<evidence type="ECO:0000256" key="18">
    <source>
        <dbReference type="ARBA" id="ARBA00023136"/>
    </source>
</evidence>
<dbReference type="AlphaFoldDB" id="A0AAD9BG04"/>
<evidence type="ECO:0000256" key="26">
    <source>
        <dbReference type="ARBA" id="ARBA00049752"/>
    </source>
</evidence>
<evidence type="ECO:0000256" key="13">
    <source>
        <dbReference type="ARBA" id="ARBA00022729"/>
    </source>
</evidence>
<dbReference type="GO" id="GO:0009653">
    <property type="term" value="P:anatomical structure morphogenesis"/>
    <property type="evidence" value="ECO:0007669"/>
    <property type="project" value="UniProtKB-ARBA"/>
</dbReference>
<gene>
    <name evidence="31" type="ORF">KUDE01_023087</name>
</gene>
<evidence type="ECO:0000256" key="17">
    <source>
        <dbReference type="ARBA" id="ARBA00023043"/>
    </source>
</evidence>
<dbReference type="InterPro" id="IPR036770">
    <property type="entry name" value="Ankyrin_rpt-contain_sf"/>
</dbReference>
<evidence type="ECO:0000256" key="19">
    <source>
        <dbReference type="ARBA" id="ARBA00023157"/>
    </source>
</evidence>
<dbReference type="FunFam" id="1.25.40.20:FF:000050">
    <property type="entry name" value="integrin-linked protein kinase"/>
    <property type="match status" value="1"/>
</dbReference>
<proteinExistence type="inferred from homology"/>
<comment type="similarity">
    <text evidence="8">Belongs to the acid sphingomyelinase family.</text>
</comment>
<evidence type="ECO:0000313" key="31">
    <source>
        <dbReference type="EMBL" id="KAK1882301.1"/>
    </source>
</evidence>
<dbReference type="InterPro" id="IPR008139">
    <property type="entry name" value="SaposinB_dom"/>
</dbReference>
<keyword evidence="32" id="KW-1185">Reference proteome</keyword>
<feature type="repeat" description="ANK" evidence="28">
    <location>
        <begin position="53"/>
        <end position="85"/>
    </location>
</feature>
<keyword evidence="31" id="KW-0808">Transferase</keyword>
<keyword evidence="18" id="KW-0472">Membrane</keyword>
<organism evidence="31 32">
    <name type="scientific">Dissostichus eleginoides</name>
    <name type="common">Patagonian toothfish</name>
    <name type="synonym">Dissostichus amissus</name>
    <dbReference type="NCBI Taxonomy" id="100907"/>
    <lineage>
        <taxon>Eukaryota</taxon>
        <taxon>Metazoa</taxon>
        <taxon>Chordata</taxon>
        <taxon>Craniata</taxon>
        <taxon>Vertebrata</taxon>
        <taxon>Euteleostomi</taxon>
        <taxon>Actinopterygii</taxon>
        <taxon>Neopterygii</taxon>
        <taxon>Teleostei</taxon>
        <taxon>Neoteleostei</taxon>
        <taxon>Acanthomorphata</taxon>
        <taxon>Eupercaria</taxon>
        <taxon>Perciformes</taxon>
        <taxon>Notothenioidei</taxon>
        <taxon>Nototheniidae</taxon>
        <taxon>Dissostichus</taxon>
    </lineage>
</organism>
<keyword evidence="17 28" id="KW-0040">ANK repeat</keyword>
<evidence type="ECO:0000256" key="23">
    <source>
        <dbReference type="ARBA" id="ARBA00030969"/>
    </source>
</evidence>
<dbReference type="InterPro" id="IPR041805">
    <property type="entry name" value="ASMase/PPN1_MPP"/>
</dbReference>
<keyword evidence="21" id="KW-0326">Glycosidase</keyword>
<dbReference type="SUPFAM" id="SSF47862">
    <property type="entry name" value="Saposin"/>
    <property type="match status" value="1"/>
</dbReference>
<dbReference type="Gene3D" id="1.10.510.10">
    <property type="entry name" value="Transferase(Phosphotransferase) domain 1"/>
    <property type="match status" value="1"/>
</dbReference>
<evidence type="ECO:0000259" key="29">
    <source>
        <dbReference type="PROSITE" id="PS50011"/>
    </source>
</evidence>